<dbReference type="EMBL" id="JAYWIO010000005">
    <property type="protein sequence ID" value="KAK7259405.1"/>
    <property type="molecule type" value="Genomic_DNA"/>
</dbReference>
<evidence type="ECO:0000313" key="1">
    <source>
        <dbReference type="EMBL" id="KAK7259405.1"/>
    </source>
</evidence>
<protein>
    <submittedName>
        <fullName evidence="1">Uncharacterized protein</fullName>
    </submittedName>
</protein>
<accession>A0AAN9I0Q0</accession>
<comment type="caution">
    <text evidence="1">The sequence shown here is derived from an EMBL/GenBank/DDBJ whole genome shotgun (WGS) entry which is preliminary data.</text>
</comment>
<proteinExistence type="predicted"/>
<sequence length="100" mass="11815">MSVHDFLVIVKVIFREQEGNRKKGDVHKHFILLNWWRFICQLRGNTGLVNRIRLRDSVSWLLPYAKSDRLTEANVQFRWPTLTKLGGGLFPRVKSSVYIF</sequence>
<dbReference type="AlphaFoldDB" id="A0AAN9I0Q0"/>
<reference evidence="1 2" key="1">
    <citation type="submission" date="2024-01" db="EMBL/GenBank/DDBJ databases">
        <title>The genomes of 5 underutilized Papilionoideae crops provide insights into root nodulation and disease resistanc.</title>
        <authorList>
            <person name="Yuan L."/>
        </authorList>
    </citation>
    <scope>NUCLEOTIDE SEQUENCE [LARGE SCALE GENOMIC DNA]</scope>
    <source>
        <strain evidence="1">ZHUSHIDOU_FW_LH</strain>
        <tissue evidence="1">Leaf</tissue>
    </source>
</reference>
<keyword evidence="2" id="KW-1185">Reference proteome</keyword>
<name>A0AAN9I0Q0_CROPI</name>
<organism evidence="1 2">
    <name type="scientific">Crotalaria pallida</name>
    <name type="common">Smooth rattlebox</name>
    <name type="synonym">Crotalaria striata</name>
    <dbReference type="NCBI Taxonomy" id="3830"/>
    <lineage>
        <taxon>Eukaryota</taxon>
        <taxon>Viridiplantae</taxon>
        <taxon>Streptophyta</taxon>
        <taxon>Embryophyta</taxon>
        <taxon>Tracheophyta</taxon>
        <taxon>Spermatophyta</taxon>
        <taxon>Magnoliopsida</taxon>
        <taxon>eudicotyledons</taxon>
        <taxon>Gunneridae</taxon>
        <taxon>Pentapetalae</taxon>
        <taxon>rosids</taxon>
        <taxon>fabids</taxon>
        <taxon>Fabales</taxon>
        <taxon>Fabaceae</taxon>
        <taxon>Papilionoideae</taxon>
        <taxon>50 kb inversion clade</taxon>
        <taxon>genistoids sensu lato</taxon>
        <taxon>core genistoids</taxon>
        <taxon>Crotalarieae</taxon>
        <taxon>Crotalaria</taxon>
    </lineage>
</organism>
<evidence type="ECO:0000313" key="2">
    <source>
        <dbReference type="Proteomes" id="UP001372338"/>
    </source>
</evidence>
<gene>
    <name evidence="1" type="ORF">RIF29_25012</name>
</gene>
<dbReference type="Proteomes" id="UP001372338">
    <property type="component" value="Unassembled WGS sequence"/>
</dbReference>